<dbReference type="RefSeq" id="WP_345555319.1">
    <property type="nucleotide sequence ID" value="NZ_BAABIK010000002.1"/>
</dbReference>
<organism evidence="1 2">
    <name type="scientific">Streptomonospora halophila</name>
    <dbReference type="NCBI Taxonomy" id="427369"/>
    <lineage>
        <taxon>Bacteria</taxon>
        <taxon>Bacillati</taxon>
        <taxon>Actinomycetota</taxon>
        <taxon>Actinomycetes</taxon>
        <taxon>Streptosporangiales</taxon>
        <taxon>Nocardiopsidaceae</taxon>
        <taxon>Streptomonospora</taxon>
    </lineage>
</organism>
<protein>
    <submittedName>
        <fullName evidence="1">Uncharacterized protein</fullName>
    </submittedName>
</protein>
<dbReference type="EMBL" id="BAABIK010000002">
    <property type="protein sequence ID" value="GAA4928958.1"/>
    <property type="molecule type" value="Genomic_DNA"/>
</dbReference>
<reference evidence="2" key="1">
    <citation type="journal article" date="2019" name="Int. J. Syst. Evol. Microbiol.">
        <title>The Global Catalogue of Microorganisms (GCM) 10K type strain sequencing project: providing services to taxonomists for standard genome sequencing and annotation.</title>
        <authorList>
            <consortium name="The Broad Institute Genomics Platform"/>
            <consortium name="The Broad Institute Genome Sequencing Center for Infectious Disease"/>
            <person name="Wu L."/>
            <person name="Ma J."/>
        </authorList>
    </citation>
    <scope>NUCLEOTIDE SEQUENCE [LARGE SCALE GENOMIC DNA]</scope>
    <source>
        <strain evidence="2">JCM 18123</strain>
    </source>
</reference>
<evidence type="ECO:0000313" key="2">
    <source>
        <dbReference type="Proteomes" id="UP001499993"/>
    </source>
</evidence>
<accession>A0ABP9G8Y6</accession>
<dbReference type="Proteomes" id="UP001499993">
    <property type="component" value="Unassembled WGS sequence"/>
</dbReference>
<keyword evidence="2" id="KW-1185">Reference proteome</keyword>
<proteinExistence type="predicted"/>
<gene>
    <name evidence="1" type="ORF">GCM10023224_05420</name>
</gene>
<evidence type="ECO:0000313" key="1">
    <source>
        <dbReference type="EMBL" id="GAA4928958.1"/>
    </source>
</evidence>
<name>A0ABP9G8Y6_9ACTN</name>
<sequence length="128" mass="13808">MPRITDYAPWPDQNTPDIAHQLAKAFTAQTLWSTGAQQAHIGAVDGQFMTHTRIACSSYVAARLLRALTQHAPEVADEVAREIAAGLADGQTVQLDPAQWAHEYGLDSEQVAAAGETANRIRTQEADA</sequence>
<comment type="caution">
    <text evidence="1">The sequence shown here is derived from an EMBL/GenBank/DDBJ whole genome shotgun (WGS) entry which is preliminary data.</text>
</comment>